<name>A0ABV2TU09_9FLAO</name>
<organism evidence="1 2">
    <name type="scientific">Sediminicola luteus</name>
    <dbReference type="NCBI Taxonomy" id="319238"/>
    <lineage>
        <taxon>Bacteria</taxon>
        <taxon>Pseudomonadati</taxon>
        <taxon>Bacteroidota</taxon>
        <taxon>Flavobacteriia</taxon>
        <taxon>Flavobacteriales</taxon>
        <taxon>Flavobacteriaceae</taxon>
        <taxon>Sediminicola</taxon>
    </lineage>
</organism>
<comment type="caution">
    <text evidence="1">The sequence shown here is derived from an EMBL/GenBank/DDBJ whole genome shotgun (WGS) entry which is preliminary data.</text>
</comment>
<dbReference type="Proteomes" id="UP001549773">
    <property type="component" value="Unassembled WGS sequence"/>
</dbReference>
<gene>
    <name evidence="1" type="ORF">ABXZ32_05120</name>
</gene>
<protein>
    <submittedName>
        <fullName evidence="1">T9SS type B sorting domain-containing protein</fullName>
    </submittedName>
</protein>
<dbReference type="Pfam" id="PF13573">
    <property type="entry name" value="SprB"/>
    <property type="match status" value="16"/>
</dbReference>
<dbReference type="Pfam" id="PF13585">
    <property type="entry name" value="CHU_C"/>
    <property type="match status" value="1"/>
</dbReference>
<accession>A0ABV2TU09</accession>
<dbReference type="InterPro" id="IPR026341">
    <property type="entry name" value="T9SS_type_B"/>
</dbReference>
<proteinExistence type="predicted"/>
<dbReference type="EMBL" id="JBEWYP010000002">
    <property type="protein sequence ID" value="MET7028762.1"/>
    <property type="molecule type" value="Genomic_DNA"/>
</dbReference>
<evidence type="ECO:0000313" key="1">
    <source>
        <dbReference type="EMBL" id="MET7028762.1"/>
    </source>
</evidence>
<dbReference type="NCBIfam" id="TIGR04131">
    <property type="entry name" value="Bac_Flav_CTERM"/>
    <property type="match status" value="1"/>
</dbReference>
<sequence length="5628" mass="589827">MKVTLFSKIILAMVILMGFTGLSQEYNNFGVRYQDNIKGDLTFIANNIVNRDGGTGSTRPNNAYNTTGNSSQYNDYFNMKYIDVDGDATTFSSSSATLTYPAPNCNQIKYAGLYWSATYPSDQAGQAIGTGRQSDFNKVKLKVPGGTYVDVTANEVLFDGFTSADATIRENSPYACYADVTSILTALANPQGTYTIANVRSVQGSLSPGGGAAGGWTLVIVYENPTLTGKLITTFDGFARVNSANPQVDVNYTGFKTIPAGPVKANIGVAALEGDNRIVGDRLNIKAASKATFTQLSNATNPGDNFFNSNITLNGVVTTNRNPNSTNTLGYDTDIFSLDNPANATLPNSETAATFRFTSNGDQYYPFFNSFNVEIIEPEIDLTKNVQDVMGNDIANADVTLGQEMFYVLKFQNIGNDNATNFTIKDALPTNVDFVPSGMVLPAPINGKAITYVYDAVNHEVLFTIPNEFVDKGDPIYTIKLKVRVVPDCYRLRDACSNIIQNTAYSTYSGVFNNNVITDDPSVSQFDNCGYAVPGATNFLVNLSDCDFTREQYLCGSTATLTAGTGFDTYEWKDQNGTVVGNTQSIVVTQLGTYTVTKTAPAPCLSFDEVIKVVPFTNNVPNPVIPYADEVATCSNDGSALPKIFLCGANDERLIETTFTDAISYAWQKLDEGSCSATASDNCVTTSASCVWTTVATTEDYTATEAGTFRFVVNYENGCSNRFNFKVYENILTPNVIKKDIMCGQPGNITITNVPGSYEYSLDQNDWSASNTTGVFDIATPGSYNVYIRQQNVPSNPCIFEVNSIDIFQRNFSVNVTKTDPFCPTGKGTISVSVNDVDPQYYYELRQGGTLIDSFGPSDDNNYTFTSVNVGDYTIVANTDDGCSFSQNVSITASSTLSATAVVSQNVSCKEGNIQVKGVGGTGKYYYARWSYVDENGVGGPLYNDVSEIPASAYQTNVIFDVKIGEQGTYEFVVLDDNNCVAISNPVTIVLEEEADYNITKTDETCFNANDGSIRVDLINSNGFTVEYSLDGITFTSQKNYYNLAPGDYTLYVRLKKGKNGCDYDYPITINAATEITAAATLTQTYTCLQNGIITFSGATGGSGSYEYSLDGVTFGAATTYSNLTNGTYSPSIRDTNNPACIIALPQIVIDPLTPPTDLSFSATQITCAVPTSNVTLSTTGGKGILTYRMTSPSVTNPDSTDGVTATFNGLAVGTYSFEVTDENNCIYTENYTINDITYIAVNGALVNNVSCFGGNDGAIDFNVAGFGTTYQYTINGGTAVTGQSSATINLTGLTAGNYTIVVTDEATACTDTTTIAVNQPSAALGFTFNVTPLTCTANGSVSITASNGWGGYTHQLTQPDGSVLGPKAGKVFSGLTQTGNYTISVADAGGCIVTNTFNITAPVIPTVTLDPTTDLCYSPATGVSLTANASGGVTPYSYSLNGAPAQNGNVFNNLTPGSYSVVVRDAYGCTTTSNTVVINPQLTTSSVLTKELDCSASPDAVIDITINGGYTAYSYQINGGASSPVVGNTITYTTATDGSFTFLITDSEGCTAQTTVVVDPISTPVATHNAIDPDCDGATNGSVEIIIDGNFGTPAYQVDFNGMGLSSQTLYTGLGAGTYTYIVEDSKGCTYTDSVTLSTPNPIAADAVLTQPYTCLQNGTIQAQNVTGGTAPYTYSIDGVTFVGSDTFANLTDGTFTITVKDASGCTFVTNSVVIPALDPPTDITFSATAPNCPAQTSDVTLTAIGGTGAITYEITAPAAFNNGNNNVFSGLAPDTYTFLVTDANGCTYTETFTISPVTPINIAGTLVSNVTCMGAADGVISFDASGFSATYQYTINGGAPVTNQSATTTTINGLVAGDYIIVITDESTLCSDTTTITVSEPATPLAIDTISVTDPTCSPSGTVPGSVSITASGGWGGYTYEVTDPSGVVTSNSSGTFGNLLDTSAPYNVTVTDANGCVVPGTFTINPIIAPDLTISANNLCYDATVGLTITASVVSGGQSPFQYRINGGAYQSGNVFSGLAPGTHTIDVIDSKNCTDSETITVNPTLTVNATLVKDLDCSASPAADISVAVSNGTTPYTYEVFKDGALFQASMAVGATPFSYNTATAGSYEFVIADGSGCTVTSNTIIVSSNTPPTAVPVVTDPRCAGSADGSVNLGVSGGTPPYQIVFNGSAPSTQMVYSGLAAGSYNYTITDSKGCQVTGTVTLTDPPALTLTTAVSQNYTCTTGSATIDVTGTGGGKAPYAYSIDGVNFGPGTTFSGLSAGTYTITARDANNCTVTSTQTIDPLNAPTDLSFAPSALTCPAVVSNVTVSVTNGNGPFRFELIAPVLSYKDNGNDPTFTGLTPGTYTFKVTDAKGCTLQKSYTINTIPKVSVLYQLVKNVTCKGDADGEFVFTVSDFVSTYSYTVKNSSGVTVQSENNISTTTPISVPGLAADSYSVNVTDDTTTCTATAPAVITEPITPLDFTASNTDVTCLNNATITVNATGGWSSYQYQLMNATSTVTVVPYQGNRVFSNVPAGDYTIYVMDANGCVVNKPISIAPASIPSLTLDPSSDLCFDDNGAQIILTVTGGQAPYRYRVNGGPYKLSNTFNGIIPGTYDFEATDAYGCTAATLQVIVPARLIFASAVVTKDLTCSAPTDAVIDVTISGGYPPYDRYEVSTDGGATFNPGAALAGASFSFNTNLPGDYIFKVFDDSGCDALSNPITVNPATNPQANHTSIDPSCNGGSDGIVEIIPVSGTGLSPYQYSFNGSPFSPQRTYSGLSAGIPYPYTIRDSKGCSTTYTVTLNDPPIFDANVTVTDVSCGGVGVGDLPGSITIDITSGGVPDYTYTLYDQSNNIVAVAGPTPNPVTTSSSSVTFDGLAFGDYYIRVINANGCEYYEDPVRVLASPFLALNSATAIADCATGGTVELSADGGSGSYTFTIYGTAIGPDSTGTSGTAVIATFTGLNAGQTYVFQAIDDATGCSSYVEETIPTLSNIDVVDSPIVTNVSCFGDTNGSLEFQIEGFDPSVTVINYDILNALTNSQLGAAYSGSVTQAAGGPTPTPSVTINNIPPGDYVLYFEEDTSPFCTNTYNFRILEPTPVQLSLVSKSNANCNDGSFVTVKATGGSGSYSYAYVPAGDPTPGAFPNSSTFQIIAAAYPIDYDIYVQDANGCIAPPITITLEKDPESAISIDVADSCVSPDGTFQIIVTMNNAGIGPHYMSVDGGTFEPVSLNNSGETITISSLSSGNHTVRVVDSSGCGEAAESITIYPPLFAQATITKEEFCNPSNNAEVTIITDGGSPSLTFEQTNPAGPTQVNDPVFTGLTSGTYDFRITDNNTNCFKDVTITIDAPSNPTFTLSATDVSCFGGADGTVTATLDAGNLDTPYLYSLDGGTTTQNSNVFTGLLASTYTVTVISGKGCSHDETITVDEPSQLAITSSSTDYTCDDNASTVTVNITDDGTGNPSGTAPYLYSYNGGSFQSDNTYMVAYGAANVTVIVKDDNGCTVSTSVAIPVKQKVKASITQHQAINCTNGQEIIEIVPADGSGNYTYTELPSGNVVADPTNIILTAPGNYVYEVLDTTTNCTVIVEHNVAPFDLIAVTASLVTDATCSDSSDGQMQINITGYIGTFNYQVLDNVGNPVAGAAGSSDAVSDPFNYVIPQTLPAGIYTVEITETQDPFCFEVSNSVTIDAPEEVVVVEVSNTPDNCNQDAIVVVQASGGTGPYTYAVVLDGAAVPGAFPEDETLNLDFSLGANWDVYAQDANGCISQVLDITITEDTRPDISLTLVDECEEEGSFSVDVSLDAVNTGVAPYRIRIVGNAFQNIATLPYTFSNLSSGSYDIEVVDANGCGEIESITISPELEFTASVNSQPTCTTNDGVIDFAVTGGSGVNTVELFEADGITPTGIAPAGNQFTGVAFGTYVVRVTDNTLGNPANCTKEIQVTLEEPTPVTLQATQKTDISCFGAADGTINVRLVSPSAGVNDNPPYTYTINNGTDPAITQNNGFFSGLNPGIYDITVTSNRNCVITDQVTILEPLQLVASISNVIDFACDANNTAQTASFDITADPTTGTGPYFFSINGGAYFEGTGAAKNNYTYVTNVAGNFTVNVKDNKGCTIVAPLTQTIDPLPIITDVTFTQQTAITCINDEVVRLTVTGGSGDFTFDLLPVGGATVAHGPGVYTTDYTLTTVGDYTFRVTDNVTGCYFTTTPYTIAPFDIIDVKATAIKPVTCFGDTDGEMSLEVFNYLGNYTYEVLDGAGASITGVVASNTSSNPRTISGLPAGNFTVRVIATDSPFCDDITNTVTIASPNAAISLIETNNVNANCNIGAQVSVKANGGTPGYTYAFIPQGNPITPADYQASATATLNPAVYPANFDVYVQDSRGCFTFITVTVNEDPTPTVSVPAYADDQCTSNGTSYTFTATGTGIAPLQYSVGNGFQSSAFLTVSAPGTYTVSVRDANGCIATTPMVIMPPLGATPIATLQPSCGASDGEVTVTAAGGSGNYLYELQDEFGAQLVAPQASNLFAGLAPGNYITVLHDNGGSGCSTQAPVSLEIPTPVVFTFTQENVSCNGGADGSIEVILDASNNNPPYTYTIFDGTTSTTQNSNLFTGLAAGAYDITVTSDRNCVDTQTVTITEPSIVTVTATNTEFACNANNSVAQAIITATGANGTAPYTYSINGVNFVNSNTFAITDTGAVQNITVTVKDDNGCTNTTMVTVNPLPKITAVNFTQQTAITCINDETVRLTVVGGSGDFNFDLLPMGTATVSPGAGVQTADFTLTAVGDYVFRVTDNVTGCYFTTAPYTIVPFDIIEVVATPTKPVTCFGDTDGAMSLQVNNYVGSYTYQVFRSNGASVTGVVASNTSTNPLSITGLPAGNYYVNVVATGTPFCDDVSNTIKIASPNNPLQLITDITAEVTCSDLGQITANGTGGWGSYTYAIAQGTPPSAGDFTTNNVFGGLAAGTYEVYVRDLNGCEVFSTETLVQPVQISATASATATIMCEGDFGGSITTTVTGGGRPAIDPTARYNYILNYIDLGISSGPQTSNIFANLAAGNYTVTVTDGWNCDFTTATVVINEPSKVVASLAITQLNTCTVGANLRLTASGGTAPYNYSTSASGVYTPMVGSTVSLTNMAVGAYEYFIRDANGCISTVSNRVTVDAVPELKLTTDAIVNVGCFGEATGLIQVKAIGGLGGYSYSLLAQDQITVVRPAQTSTIFNNLPAGTYYIQVDSQDCMDREQVVITEGNVLTANTPIVNNPMCADDFGSIEVGLVGGTGTYQYAISPNLNQFSSKNVFTDLLPGSYTIIAQDSNGCLPFIFDLEIVAPLPVNVTTTLVQSEICAGSEDGSIAIDITGGTAPYSAAFNSNNPSDFVPGQTSFTDLAAGTYVIFVKDSQGCETNIIVEIEDGVNLNAEIEPVYECTGATPEASIILTLADASVSDDVLYALDSTDPADMVLDPNFTNIAPGQHYITVSHANGCLKTIDFEIEQYEPLTLVLEQKNINEITAVASGGRQNYTFYLGDKDRGSKTTFFINRTDTYTVTVVDENGCEASQQIFIEFIDIEIPNFFTPDGDGQNDFWKPRNEESWPNILTIIFDRYGREVYRMRLNDQGWDGFYRETELPTGDYWYILKLRGEEDSREFVGHFTLYR</sequence>
<dbReference type="InterPro" id="IPR025667">
    <property type="entry name" value="SprB_repeat"/>
</dbReference>
<dbReference type="NCBIfam" id="TIGR01451">
    <property type="entry name" value="B_ant_repeat"/>
    <property type="match status" value="1"/>
</dbReference>
<reference evidence="1 2" key="1">
    <citation type="submission" date="2024-07" db="EMBL/GenBank/DDBJ databases">
        <title>The genome sequence of type strain Sediminicola luteus GDMCC 1.2596T.</title>
        <authorList>
            <person name="Liu Y."/>
        </authorList>
    </citation>
    <scope>NUCLEOTIDE SEQUENCE [LARGE SCALE GENOMIC DNA]</scope>
    <source>
        <strain evidence="1 2">GDMCC 1.2596</strain>
    </source>
</reference>
<dbReference type="InterPro" id="IPR047589">
    <property type="entry name" value="DUF11_rpt"/>
</dbReference>
<keyword evidence="2" id="KW-1185">Reference proteome</keyword>
<dbReference type="Gene3D" id="2.60.40.740">
    <property type="match status" value="1"/>
</dbReference>
<dbReference type="RefSeq" id="WP_354617595.1">
    <property type="nucleotide sequence ID" value="NZ_JBEWYP010000002.1"/>
</dbReference>
<evidence type="ECO:0000313" key="2">
    <source>
        <dbReference type="Proteomes" id="UP001549773"/>
    </source>
</evidence>